<dbReference type="SUPFAM" id="SSF81901">
    <property type="entry name" value="HCP-like"/>
    <property type="match status" value="1"/>
</dbReference>
<feature type="region of interest" description="Disordered" evidence="1">
    <location>
        <begin position="513"/>
        <end position="569"/>
    </location>
</feature>
<reference evidence="2 3" key="1">
    <citation type="submission" date="2024-01" db="EMBL/GenBank/DDBJ databases">
        <authorList>
            <person name="Allen C."/>
            <person name="Tagirdzhanova G."/>
        </authorList>
    </citation>
    <scope>NUCLEOTIDE SEQUENCE [LARGE SCALE GENOMIC DNA]</scope>
</reference>
<feature type="compositionally biased region" description="Low complexity" evidence="1">
    <location>
        <begin position="446"/>
        <end position="457"/>
    </location>
</feature>
<evidence type="ECO:0000313" key="2">
    <source>
        <dbReference type="EMBL" id="CAK7229915.1"/>
    </source>
</evidence>
<feature type="region of interest" description="Disordered" evidence="1">
    <location>
        <begin position="1"/>
        <end position="38"/>
    </location>
</feature>
<dbReference type="PANTHER" id="PTHR43628:SF11">
    <property type="entry name" value="PROTEIN DSF2"/>
    <property type="match status" value="1"/>
</dbReference>
<dbReference type="Pfam" id="PF08238">
    <property type="entry name" value="Sel1"/>
    <property type="match status" value="3"/>
</dbReference>
<dbReference type="Gene3D" id="1.25.40.10">
    <property type="entry name" value="Tetratricopeptide repeat domain"/>
    <property type="match status" value="1"/>
</dbReference>
<comment type="caution">
    <text evidence="2">The sequence shown here is derived from an EMBL/GenBank/DDBJ whole genome shotgun (WGS) entry which is preliminary data.</text>
</comment>
<feature type="compositionally biased region" description="Low complexity" evidence="1">
    <location>
        <begin position="224"/>
        <end position="258"/>
    </location>
</feature>
<evidence type="ECO:0000313" key="3">
    <source>
        <dbReference type="Proteomes" id="UP001642406"/>
    </source>
</evidence>
<evidence type="ECO:0008006" key="4">
    <source>
        <dbReference type="Google" id="ProtNLM"/>
    </source>
</evidence>
<feature type="region of interest" description="Disordered" evidence="1">
    <location>
        <begin position="57"/>
        <end position="395"/>
    </location>
</feature>
<accession>A0ABP0CCZ4</accession>
<feature type="compositionally biased region" description="Low complexity" evidence="1">
    <location>
        <begin position="277"/>
        <end position="287"/>
    </location>
</feature>
<organism evidence="2 3">
    <name type="scientific">Sporothrix bragantina</name>
    <dbReference type="NCBI Taxonomy" id="671064"/>
    <lineage>
        <taxon>Eukaryota</taxon>
        <taxon>Fungi</taxon>
        <taxon>Dikarya</taxon>
        <taxon>Ascomycota</taxon>
        <taxon>Pezizomycotina</taxon>
        <taxon>Sordariomycetes</taxon>
        <taxon>Sordariomycetidae</taxon>
        <taxon>Ophiostomatales</taxon>
        <taxon>Ophiostomataceae</taxon>
        <taxon>Sporothrix</taxon>
    </lineage>
</organism>
<feature type="compositionally biased region" description="Polar residues" evidence="1">
    <location>
        <begin position="531"/>
        <end position="543"/>
    </location>
</feature>
<feature type="compositionally biased region" description="Low complexity" evidence="1">
    <location>
        <begin position="98"/>
        <end position="121"/>
    </location>
</feature>
<feature type="compositionally biased region" description="Low complexity" evidence="1">
    <location>
        <begin position="559"/>
        <end position="569"/>
    </location>
</feature>
<feature type="region of interest" description="Disordered" evidence="1">
    <location>
        <begin position="842"/>
        <end position="873"/>
    </location>
</feature>
<feature type="region of interest" description="Disordered" evidence="1">
    <location>
        <begin position="581"/>
        <end position="648"/>
    </location>
</feature>
<feature type="compositionally biased region" description="Polar residues" evidence="1">
    <location>
        <begin position="316"/>
        <end position="326"/>
    </location>
</feature>
<protein>
    <recommendedName>
        <fullName evidence="4">Cell cycle inhibitor protein</fullName>
    </recommendedName>
</protein>
<feature type="compositionally biased region" description="Basic residues" evidence="1">
    <location>
        <begin position="861"/>
        <end position="873"/>
    </location>
</feature>
<feature type="compositionally biased region" description="Polar residues" evidence="1">
    <location>
        <begin position="515"/>
        <end position="524"/>
    </location>
</feature>
<sequence length="873" mass="94482">MTAPRPNFIDLRSQSQASVSRPLKSPRMHVAGDVPPELSPLDAFALQSRMLAKQLEESAKADKRVSRLPPLTTSSPLVMQGRSDYFRSMSYDSHSDNDNGGDSNNSSNSNNLNQPQSSASSQPITPTGFGSTPEVEEPVVRPRSMHPRMSRIPPTPDEEAGPPPVPAYARERQRLMQSRTDFDEFDEEEQEPSLFGARRERSPSPMADDASETLAQSQQEQEFVPSPVESESEATPDATVVQQQQQTPQTLPLLDQAQRSTSSQDLRLRELTPEPPQSAQSAQSAQPKTKHNLPPLQQTLPYHQMQMPAAQPSPYTPSNLNPFTQSPEKHPALRSPYDPSFGGLAPPRPLFPKRSSSILSSSLETTDEDGPGAMSSSYHSLGGAPRKLSGGSGMSGMISPGYGSFHRSPSFGSDMSAPLPRPSFNFSRPLSRVGTPGLESPARQASSDSHTSYSQSSLVLADDSANTPVSMHSEGFPDPSLSSMSSAAAQDGAPPGTSSSYIYSKFSLPRGKVLQRTSSQTTDNLPPPSTLLEQSMAPPNSTYALPHGGQAPPSPPTRPSSSSGGSFARPSLERTKLSIEVLAPTSQPSPYPSRPSTEGGHSFEETRGRTLVSNAHDPPPSRGRTPMSVTTTNTGGTTDSNSTIKPPRSMHSLASAADIPAEEHVDKAIALHEQGQLNESTYHLRHAARQGHPTGMLLFALACRHGWGMRANPREGAEWLRKAADCASIEIADDEALMKEGKSVNALERKTRKAQFALSIYELGVSYMNGWGIEQDKALALRCFEIAGSWGDVDALAEAGFCYAQGIGCKKNLKKSSRFYRQAEAKGMSMVGNSWIHKSKYNDDKESIKSPKLSKDDKTRSKSRSRNIFGIKH</sequence>
<feature type="compositionally biased region" description="Basic and acidic residues" evidence="1">
    <location>
        <begin position="842"/>
        <end position="860"/>
    </location>
</feature>
<dbReference type="InterPro" id="IPR052945">
    <property type="entry name" value="Mitotic_Regulator"/>
</dbReference>
<dbReference type="InterPro" id="IPR006597">
    <property type="entry name" value="Sel1-like"/>
</dbReference>
<gene>
    <name evidence="2" type="ORF">SBRCBS47491_007411</name>
</gene>
<dbReference type="InterPro" id="IPR011990">
    <property type="entry name" value="TPR-like_helical_dom_sf"/>
</dbReference>
<dbReference type="EMBL" id="CAWUHC010000083">
    <property type="protein sequence ID" value="CAK7229915.1"/>
    <property type="molecule type" value="Genomic_DNA"/>
</dbReference>
<name>A0ABP0CCZ4_9PEZI</name>
<dbReference type="PANTHER" id="PTHR43628">
    <property type="entry name" value="ACTIVATOR OF C KINASE PROTEIN 1-RELATED"/>
    <property type="match status" value="1"/>
</dbReference>
<proteinExistence type="predicted"/>
<dbReference type="SMART" id="SM00671">
    <property type="entry name" value="SEL1"/>
    <property type="match status" value="3"/>
</dbReference>
<keyword evidence="3" id="KW-1185">Reference proteome</keyword>
<feature type="compositionally biased region" description="Low complexity" evidence="1">
    <location>
        <begin position="630"/>
        <end position="643"/>
    </location>
</feature>
<evidence type="ECO:0000256" key="1">
    <source>
        <dbReference type="SAM" id="MobiDB-lite"/>
    </source>
</evidence>
<dbReference type="Proteomes" id="UP001642406">
    <property type="component" value="Unassembled WGS sequence"/>
</dbReference>
<feature type="region of interest" description="Disordered" evidence="1">
    <location>
        <begin position="413"/>
        <end position="501"/>
    </location>
</feature>